<proteinExistence type="predicted"/>
<sequence>MIIRSGHYRHGGAIHSADHDFIVLTMCILFVVTLLYTVLITLYLRNKINKSLDNCLAVTDSSLFQIGTGFLGDIRKLAIVSAMFLRPQMFLKLGAIDLEQVDTFPKKFKYMMLAQVALVTLTTLVTLVFFVWAYLPDF</sequence>
<keyword evidence="1" id="KW-0812">Transmembrane</keyword>
<feature type="transmembrane region" description="Helical" evidence="1">
    <location>
        <begin position="116"/>
        <end position="135"/>
    </location>
</feature>
<protein>
    <submittedName>
        <fullName evidence="2">Uncharacterized protein</fullName>
    </submittedName>
</protein>
<evidence type="ECO:0000256" key="1">
    <source>
        <dbReference type="SAM" id="Phobius"/>
    </source>
</evidence>
<reference evidence="2 3" key="1">
    <citation type="submission" date="2016-10" db="EMBL/GenBank/DDBJ databases">
        <authorList>
            <person name="de Groot N.N."/>
        </authorList>
    </citation>
    <scope>NUCLEOTIDE SEQUENCE [LARGE SCALE GENOMIC DNA]</scope>
    <source>
        <strain evidence="2 3">DSM 11363</strain>
    </source>
</reference>
<dbReference type="Proteomes" id="UP000182332">
    <property type="component" value="Unassembled WGS sequence"/>
</dbReference>
<keyword evidence="1" id="KW-1133">Transmembrane helix</keyword>
<dbReference type="AlphaFoldDB" id="A0A1I0C2J5"/>
<feature type="transmembrane region" description="Helical" evidence="1">
    <location>
        <begin position="21"/>
        <end position="44"/>
    </location>
</feature>
<name>A0A1I0C2J5_9PSED</name>
<evidence type="ECO:0000313" key="3">
    <source>
        <dbReference type="Proteomes" id="UP000182332"/>
    </source>
</evidence>
<feature type="transmembrane region" description="Helical" evidence="1">
    <location>
        <begin position="64"/>
        <end position="85"/>
    </location>
</feature>
<keyword evidence="1" id="KW-0472">Membrane</keyword>
<gene>
    <name evidence="2" type="ORF">SAMN05216197_10736</name>
</gene>
<dbReference type="EMBL" id="FOHW01000007">
    <property type="protein sequence ID" value="SET13563.1"/>
    <property type="molecule type" value="Genomic_DNA"/>
</dbReference>
<evidence type="ECO:0000313" key="2">
    <source>
        <dbReference type="EMBL" id="SET13563.1"/>
    </source>
</evidence>
<organism evidence="2 3">
    <name type="scientific">Pseudomonas graminis</name>
    <dbReference type="NCBI Taxonomy" id="158627"/>
    <lineage>
        <taxon>Bacteria</taxon>
        <taxon>Pseudomonadati</taxon>
        <taxon>Pseudomonadota</taxon>
        <taxon>Gammaproteobacteria</taxon>
        <taxon>Pseudomonadales</taxon>
        <taxon>Pseudomonadaceae</taxon>
        <taxon>Pseudomonas</taxon>
    </lineage>
</organism>
<accession>A0A1I0C2J5</accession>